<accession>A0A2W7NI50</accession>
<dbReference type="AlphaFoldDB" id="A0A2W7NI50"/>
<dbReference type="Gene3D" id="3.40.50.300">
    <property type="entry name" value="P-loop containing nucleotide triphosphate hydrolases"/>
    <property type="match status" value="1"/>
</dbReference>
<comment type="caution">
    <text evidence="1">The sequence shown here is derived from an EMBL/GenBank/DDBJ whole genome shotgun (WGS) entry which is preliminary data.</text>
</comment>
<protein>
    <submittedName>
        <fullName evidence="1">Protein ImuA</fullName>
    </submittedName>
</protein>
<keyword evidence="2" id="KW-1185">Reference proteome</keyword>
<proteinExistence type="predicted"/>
<evidence type="ECO:0000313" key="2">
    <source>
        <dbReference type="Proteomes" id="UP000248916"/>
    </source>
</evidence>
<dbReference type="Proteomes" id="UP000248916">
    <property type="component" value="Unassembled WGS sequence"/>
</dbReference>
<reference evidence="1 2" key="1">
    <citation type="submission" date="2018-06" db="EMBL/GenBank/DDBJ databases">
        <title>Genomic Encyclopedia of Archaeal and Bacterial Type Strains, Phase II (KMG-II): from individual species to whole genera.</title>
        <authorList>
            <person name="Goeker M."/>
        </authorList>
    </citation>
    <scope>NUCLEOTIDE SEQUENCE [LARGE SCALE GENOMIC DNA]</scope>
    <source>
        <strain evidence="1 2">DSM 22009</strain>
    </source>
</reference>
<dbReference type="RefSeq" id="WP_170133917.1">
    <property type="nucleotide sequence ID" value="NZ_QKZL01000007.1"/>
</dbReference>
<gene>
    <name evidence="1" type="ORF">LX81_02196</name>
</gene>
<dbReference type="SUPFAM" id="SSF52540">
    <property type="entry name" value="P-loop containing nucleoside triphosphate hydrolases"/>
    <property type="match status" value="1"/>
</dbReference>
<dbReference type="InterPro" id="IPR027417">
    <property type="entry name" value="P-loop_NTPase"/>
</dbReference>
<name>A0A2W7NI50_9RHOB</name>
<evidence type="ECO:0000313" key="1">
    <source>
        <dbReference type="EMBL" id="PZX16344.1"/>
    </source>
</evidence>
<dbReference type="EMBL" id="QKZL01000007">
    <property type="protein sequence ID" value="PZX16344.1"/>
    <property type="molecule type" value="Genomic_DNA"/>
</dbReference>
<sequence>MSIHAPHLLLRGPRRPAPDGIAFAPGLTLAPGRVHEICGPARRSLALRIAARMAGPVLWILPEWSPVRPNPCGFARTLAPGRLVYATPDRREDLLWSMEQGLRSGVVPLVVADLPEPPALTPVRRLHLAAEAGAGTGGAGPPLGLLLTPEGAAPGVETRWRMAPDHRPGDRGWHLARLRARSAPEGEWRLGT</sequence>
<organism evidence="1 2">
    <name type="scientific">Palleronia aestuarii</name>
    <dbReference type="NCBI Taxonomy" id="568105"/>
    <lineage>
        <taxon>Bacteria</taxon>
        <taxon>Pseudomonadati</taxon>
        <taxon>Pseudomonadota</taxon>
        <taxon>Alphaproteobacteria</taxon>
        <taxon>Rhodobacterales</taxon>
        <taxon>Roseobacteraceae</taxon>
        <taxon>Palleronia</taxon>
    </lineage>
</organism>